<proteinExistence type="predicted"/>
<dbReference type="AlphaFoldDB" id="A0A1G1KT80"/>
<accession>A0A1G1KT80</accession>
<organism evidence="1 2">
    <name type="scientific">Candidatus Danuiimicrobium aquiferis</name>
    <dbReference type="NCBI Taxonomy" id="1801832"/>
    <lineage>
        <taxon>Bacteria</taxon>
        <taxon>Pseudomonadati</taxon>
        <taxon>Candidatus Omnitrophota</taxon>
        <taxon>Candidatus Danuiimicrobium</taxon>
    </lineage>
</organism>
<sequence>MTKSPAKKLGGQAMTQGNPKSSILNIWDLSIENSLVIARPQMPCGGVLEHWDFYNKEFE</sequence>
<comment type="caution">
    <text evidence="1">The sequence shown here is derived from an EMBL/GenBank/DDBJ whole genome shotgun (WGS) entry which is preliminary data.</text>
</comment>
<evidence type="ECO:0000313" key="1">
    <source>
        <dbReference type="EMBL" id="OGW96138.1"/>
    </source>
</evidence>
<dbReference type="Proteomes" id="UP000178187">
    <property type="component" value="Unassembled WGS sequence"/>
</dbReference>
<dbReference type="EMBL" id="MHFR01000053">
    <property type="protein sequence ID" value="OGW96138.1"/>
    <property type="molecule type" value="Genomic_DNA"/>
</dbReference>
<gene>
    <name evidence="1" type="ORF">A3G33_02150</name>
</gene>
<reference evidence="1 2" key="1">
    <citation type="journal article" date="2016" name="Nat. Commun.">
        <title>Thousands of microbial genomes shed light on interconnected biogeochemical processes in an aquifer system.</title>
        <authorList>
            <person name="Anantharaman K."/>
            <person name="Brown C.T."/>
            <person name="Hug L.A."/>
            <person name="Sharon I."/>
            <person name="Castelle C.J."/>
            <person name="Probst A.J."/>
            <person name="Thomas B.C."/>
            <person name="Singh A."/>
            <person name="Wilkins M.J."/>
            <person name="Karaoz U."/>
            <person name="Brodie E.L."/>
            <person name="Williams K.H."/>
            <person name="Hubbard S.S."/>
            <person name="Banfield J.F."/>
        </authorList>
    </citation>
    <scope>NUCLEOTIDE SEQUENCE [LARGE SCALE GENOMIC DNA]</scope>
</reference>
<protein>
    <submittedName>
        <fullName evidence="1">Uncharacterized protein</fullName>
    </submittedName>
</protein>
<evidence type="ECO:0000313" key="2">
    <source>
        <dbReference type="Proteomes" id="UP000178187"/>
    </source>
</evidence>
<name>A0A1G1KT80_9BACT</name>